<evidence type="ECO:0000256" key="2">
    <source>
        <dbReference type="ARBA" id="ARBA00004906"/>
    </source>
</evidence>
<dbReference type="InterPro" id="IPR016024">
    <property type="entry name" value="ARM-type_fold"/>
</dbReference>
<dbReference type="Gene3D" id="3.30.40.10">
    <property type="entry name" value="Zinc/RING finger domain, C3HC4 (zinc finger)"/>
    <property type="match status" value="1"/>
</dbReference>
<dbReference type="GO" id="GO:0016567">
    <property type="term" value="P:protein ubiquitination"/>
    <property type="evidence" value="ECO:0007669"/>
    <property type="project" value="UniProtKB-UniRule"/>
</dbReference>
<dbReference type="InterPro" id="IPR058678">
    <property type="entry name" value="ARM_PUB"/>
</dbReference>
<dbReference type="InterPro" id="IPR011989">
    <property type="entry name" value="ARM-like"/>
</dbReference>
<dbReference type="EMBL" id="KZ502134">
    <property type="protein sequence ID" value="PKU83249.1"/>
    <property type="molecule type" value="Genomic_DNA"/>
</dbReference>
<dbReference type="EC" id="2.3.2.27" evidence="5"/>
<gene>
    <name evidence="7" type="primary">PUB23</name>
    <name evidence="7" type="ORF">MA16_Dca006650</name>
</gene>
<dbReference type="CDD" id="cd16664">
    <property type="entry name" value="RING-Ubox_PUB"/>
    <property type="match status" value="1"/>
</dbReference>
<dbReference type="GO" id="GO:0061630">
    <property type="term" value="F:ubiquitin protein ligase activity"/>
    <property type="evidence" value="ECO:0007669"/>
    <property type="project" value="UniProtKB-UniRule"/>
</dbReference>
<dbReference type="SUPFAM" id="SSF57850">
    <property type="entry name" value="RING/U-box"/>
    <property type="match status" value="1"/>
</dbReference>
<evidence type="ECO:0000256" key="3">
    <source>
        <dbReference type="ARBA" id="ARBA00022679"/>
    </source>
</evidence>
<dbReference type="AlphaFoldDB" id="A0A2I0X5Q5"/>
<dbReference type="InterPro" id="IPR003613">
    <property type="entry name" value="Ubox_domain"/>
</dbReference>
<organism evidence="7 8">
    <name type="scientific">Dendrobium catenatum</name>
    <dbReference type="NCBI Taxonomy" id="906689"/>
    <lineage>
        <taxon>Eukaryota</taxon>
        <taxon>Viridiplantae</taxon>
        <taxon>Streptophyta</taxon>
        <taxon>Embryophyta</taxon>
        <taxon>Tracheophyta</taxon>
        <taxon>Spermatophyta</taxon>
        <taxon>Magnoliopsida</taxon>
        <taxon>Liliopsida</taxon>
        <taxon>Asparagales</taxon>
        <taxon>Orchidaceae</taxon>
        <taxon>Epidendroideae</taxon>
        <taxon>Malaxideae</taxon>
        <taxon>Dendrobiinae</taxon>
        <taxon>Dendrobium</taxon>
    </lineage>
</organism>
<keyword evidence="4 5" id="KW-0833">Ubl conjugation pathway</keyword>
<comment type="function">
    <text evidence="5">Functions as an E3 ubiquitin ligase.</text>
</comment>
<dbReference type="OrthoDB" id="10064100at2759"/>
<dbReference type="Pfam" id="PF25598">
    <property type="entry name" value="ARM_PUB"/>
    <property type="match status" value="1"/>
</dbReference>
<dbReference type="PROSITE" id="PS51698">
    <property type="entry name" value="U_BOX"/>
    <property type="match status" value="1"/>
</dbReference>
<dbReference type="PANTHER" id="PTHR22849:SF132">
    <property type="entry name" value="E3 UBIQUITIN-PROTEIN LIGASE PUB23"/>
    <property type="match status" value="1"/>
</dbReference>
<feature type="domain" description="U-box" evidence="6">
    <location>
        <begin position="7"/>
        <end position="84"/>
    </location>
</feature>
<evidence type="ECO:0000259" key="6">
    <source>
        <dbReference type="PROSITE" id="PS51698"/>
    </source>
</evidence>
<comment type="pathway">
    <text evidence="2 5">Protein modification; protein ubiquitination.</text>
</comment>
<evidence type="ECO:0000256" key="5">
    <source>
        <dbReference type="RuleBase" id="RU369093"/>
    </source>
</evidence>
<name>A0A2I0X5Q5_9ASPA</name>
<comment type="catalytic activity">
    <reaction evidence="1 5">
        <text>S-ubiquitinyl-[E2 ubiquitin-conjugating enzyme]-L-cysteine + [acceptor protein]-L-lysine = [E2 ubiquitin-conjugating enzyme]-L-cysteine + N(6)-ubiquitinyl-[acceptor protein]-L-lysine.</text>
        <dbReference type="EC" id="2.3.2.27"/>
    </reaction>
</comment>
<reference evidence="7 8" key="1">
    <citation type="journal article" date="2016" name="Sci. Rep.">
        <title>The Dendrobium catenatum Lindl. genome sequence provides insights into polysaccharide synthase, floral development and adaptive evolution.</title>
        <authorList>
            <person name="Zhang G.Q."/>
            <person name="Xu Q."/>
            <person name="Bian C."/>
            <person name="Tsai W.C."/>
            <person name="Yeh C.M."/>
            <person name="Liu K.W."/>
            <person name="Yoshida K."/>
            <person name="Zhang L.S."/>
            <person name="Chang S.B."/>
            <person name="Chen F."/>
            <person name="Shi Y."/>
            <person name="Su Y.Y."/>
            <person name="Zhang Y.Q."/>
            <person name="Chen L.J."/>
            <person name="Yin Y."/>
            <person name="Lin M."/>
            <person name="Huang H."/>
            <person name="Deng H."/>
            <person name="Wang Z.W."/>
            <person name="Zhu S.L."/>
            <person name="Zhao X."/>
            <person name="Deng C."/>
            <person name="Niu S.C."/>
            <person name="Huang J."/>
            <person name="Wang M."/>
            <person name="Liu G.H."/>
            <person name="Yang H.J."/>
            <person name="Xiao X.J."/>
            <person name="Hsiao Y.Y."/>
            <person name="Wu W.L."/>
            <person name="Chen Y.Y."/>
            <person name="Mitsuda N."/>
            <person name="Ohme-Takagi M."/>
            <person name="Luo Y.B."/>
            <person name="Van de Peer Y."/>
            <person name="Liu Z.J."/>
        </authorList>
    </citation>
    <scope>NUCLEOTIDE SEQUENCE [LARGE SCALE GENOMIC DNA]</scope>
    <source>
        <tissue evidence="7">The whole plant</tissue>
    </source>
</reference>
<evidence type="ECO:0000256" key="1">
    <source>
        <dbReference type="ARBA" id="ARBA00000900"/>
    </source>
</evidence>
<dbReference type="InterPro" id="IPR045210">
    <property type="entry name" value="RING-Ubox_PUB"/>
</dbReference>
<dbReference type="InterPro" id="IPR045185">
    <property type="entry name" value="PUB22/23/24-like"/>
</dbReference>
<dbReference type="Gene3D" id="1.25.10.10">
    <property type="entry name" value="Leucine-rich Repeat Variant"/>
    <property type="match status" value="1"/>
</dbReference>
<evidence type="ECO:0000313" key="7">
    <source>
        <dbReference type="EMBL" id="PKU83249.1"/>
    </source>
</evidence>
<proteinExistence type="predicted"/>
<dbReference type="PANTHER" id="PTHR22849">
    <property type="entry name" value="WDSAM1 PROTEIN"/>
    <property type="match status" value="1"/>
</dbReference>
<keyword evidence="3 5" id="KW-0808">Transferase</keyword>
<dbReference type="SUPFAM" id="SSF48371">
    <property type="entry name" value="ARM repeat"/>
    <property type="match status" value="1"/>
</dbReference>
<dbReference type="UniPathway" id="UPA00143"/>
<keyword evidence="8" id="KW-1185">Reference proteome</keyword>
<dbReference type="SMART" id="SM00504">
    <property type="entry name" value="Ubox"/>
    <property type="match status" value="1"/>
</dbReference>
<reference evidence="7 8" key="2">
    <citation type="journal article" date="2017" name="Nature">
        <title>The Apostasia genome and the evolution of orchids.</title>
        <authorList>
            <person name="Zhang G.Q."/>
            <person name="Liu K.W."/>
            <person name="Li Z."/>
            <person name="Lohaus R."/>
            <person name="Hsiao Y.Y."/>
            <person name="Niu S.C."/>
            <person name="Wang J.Y."/>
            <person name="Lin Y.C."/>
            <person name="Xu Q."/>
            <person name="Chen L.J."/>
            <person name="Yoshida K."/>
            <person name="Fujiwara S."/>
            <person name="Wang Z.W."/>
            <person name="Zhang Y.Q."/>
            <person name="Mitsuda N."/>
            <person name="Wang M."/>
            <person name="Liu G.H."/>
            <person name="Pecoraro L."/>
            <person name="Huang H.X."/>
            <person name="Xiao X.J."/>
            <person name="Lin M."/>
            <person name="Wu X.Y."/>
            <person name="Wu W.L."/>
            <person name="Chen Y.Y."/>
            <person name="Chang S.B."/>
            <person name="Sakamoto S."/>
            <person name="Ohme-Takagi M."/>
            <person name="Yagi M."/>
            <person name="Zeng S.J."/>
            <person name="Shen C.Y."/>
            <person name="Yeh C.M."/>
            <person name="Luo Y.B."/>
            <person name="Tsai W.C."/>
            <person name="Van de Peer Y."/>
            <person name="Liu Z.J."/>
        </authorList>
    </citation>
    <scope>NUCLEOTIDE SEQUENCE [LARGE SCALE GENOMIC DNA]</scope>
    <source>
        <tissue evidence="7">The whole plant</tissue>
    </source>
</reference>
<evidence type="ECO:0000313" key="8">
    <source>
        <dbReference type="Proteomes" id="UP000233837"/>
    </source>
</evidence>
<sequence>MDESEIQVPSYFLCPISLQIMRDPVTLPTGITYDRESIEQWLYSSADHSTCPVTKQTLPESDLTTPNHTLRRLIQSWCSANSAYGIQRFPPPRPPVDKAQISTLLEEANRLPKSNLSSLAKLKKIVSESERNKRCVEATPGAIDFLASFIVTPPSEAVLESDEAVSILYTLQLSQQSLGDLLERNQDFLLSLTDILRRSANYQSRAHAVLLIKALISVLPPSQLICIKQEFFEEIVKVLRDRISYQAMKAALQVLYEVSPWGRSTVKAVKAGAVNVLIELLLDEPERRACEMMIVVLDELCGCAEGREEVVGHAAGLAVVSKKMMRVSVVTTDRAVRVLYSILLNQATPAVVEEMLELGVVSKLCLLLQMECEKSTRKLVKEILRMHINAWRRSPCLKPQLKALYPSYS</sequence>
<dbReference type="Pfam" id="PF04564">
    <property type="entry name" value="U-box"/>
    <property type="match status" value="1"/>
</dbReference>
<protein>
    <recommendedName>
        <fullName evidence="5 6">U-box domain-containing protein</fullName>
        <ecNumber evidence="5">2.3.2.27</ecNumber>
    </recommendedName>
    <alternativeName>
        <fullName evidence="5">RING-type E3 ubiquitin transferase PUB</fullName>
    </alternativeName>
</protein>
<dbReference type="Proteomes" id="UP000233837">
    <property type="component" value="Unassembled WGS sequence"/>
</dbReference>
<accession>A0A2I0X5Q5</accession>
<evidence type="ECO:0000256" key="4">
    <source>
        <dbReference type="ARBA" id="ARBA00022786"/>
    </source>
</evidence>
<dbReference type="InterPro" id="IPR013083">
    <property type="entry name" value="Znf_RING/FYVE/PHD"/>
</dbReference>